<sequence length="241" mass="25814">MVGRSPLGTAALVAGLFAAIPVAAQEQCRLALQLGLDVSASVDPAEYRLQVEGLAAALIDPIVSDAFFSGPGPVALSVFEWSGRFQQDIVIDWTLVTREADLISIADRIANAERGTQDYPTALGYALGFAATRFREAPDCLFQTLDISGDGQNNDGFPPGSAYEHFEFEGVTVNGLAIGGASRLIEDYYAAEVIHGPGAFVEYALNHDHFAEAMQRKLERELRAMIFGDSTPPTPARHGPT</sequence>
<gene>
    <name evidence="2" type="ORF">KYE46_15100</name>
</gene>
<dbReference type="Proteomes" id="UP000825009">
    <property type="component" value="Chromosome"/>
</dbReference>
<evidence type="ECO:0000313" key="2">
    <source>
        <dbReference type="EMBL" id="QXT39233.1"/>
    </source>
</evidence>
<reference evidence="2 3" key="1">
    <citation type="submission" date="2021-07" db="EMBL/GenBank/DDBJ databases">
        <title>A novel Jannaschia species isolated from marine dinoflagellate Ceratoperidinium margalefii.</title>
        <authorList>
            <person name="Jiang Y."/>
            <person name="Li Z."/>
        </authorList>
    </citation>
    <scope>NUCLEOTIDE SEQUENCE [LARGE SCALE GENOMIC DNA]</scope>
    <source>
        <strain evidence="2 3">J12C1-MA-4</strain>
    </source>
</reference>
<feature type="signal peptide" evidence="1">
    <location>
        <begin position="1"/>
        <end position="24"/>
    </location>
</feature>
<evidence type="ECO:0000313" key="3">
    <source>
        <dbReference type="Proteomes" id="UP000825009"/>
    </source>
</evidence>
<keyword evidence="3" id="KW-1185">Reference proteome</keyword>
<dbReference type="AlphaFoldDB" id="A0A8F6YA58"/>
<name>A0A8F6YA58_9RHOB</name>
<organism evidence="2 3">
    <name type="scientific">Gymnodinialimonas ceratoperidinii</name>
    <dbReference type="NCBI Taxonomy" id="2856823"/>
    <lineage>
        <taxon>Bacteria</taxon>
        <taxon>Pseudomonadati</taxon>
        <taxon>Pseudomonadota</taxon>
        <taxon>Alphaproteobacteria</taxon>
        <taxon>Rhodobacterales</taxon>
        <taxon>Paracoccaceae</taxon>
        <taxon>Gymnodinialimonas</taxon>
    </lineage>
</organism>
<accession>A0A8F6YA58</accession>
<dbReference type="InterPro" id="IPR010607">
    <property type="entry name" value="DUF1194"/>
</dbReference>
<dbReference type="KEGG" id="gce:KYE46_15100"/>
<dbReference type="EMBL" id="CP079194">
    <property type="protein sequence ID" value="QXT39233.1"/>
    <property type="molecule type" value="Genomic_DNA"/>
</dbReference>
<proteinExistence type="predicted"/>
<evidence type="ECO:0000256" key="1">
    <source>
        <dbReference type="SAM" id="SignalP"/>
    </source>
</evidence>
<protein>
    <submittedName>
        <fullName evidence="2">DUF1194 domain-containing protein</fullName>
    </submittedName>
</protein>
<dbReference type="Pfam" id="PF06707">
    <property type="entry name" value="DUF1194"/>
    <property type="match status" value="1"/>
</dbReference>
<dbReference type="RefSeq" id="WP_219001667.1">
    <property type="nucleotide sequence ID" value="NZ_CP079194.1"/>
</dbReference>
<keyword evidence="1" id="KW-0732">Signal</keyword>
<feature type="chain" id="PRO_5034719813" evidence="1">
    <location>
        <begin position="25"/>
        <end position="241"/>
    </location>
</feature>